<gene>
    <name evidence="1" type="ORF">B0F90DRAFT_919150</name>
</gene>
<name>A0AAD4M0Q7_9AGAM</name>
<evidence type="ECO:0000313" key="1">
    <source>
        <dbReference type="EMBL" id="KAI0297272.1"/>
    </source>
</evidence>
<dbReference type="EMBL" id="WTXG01000039">
    <property type="protein sequence ID" value="KAI0297272.1"/>
    <property type="molecule type" value="Genomic_DNA"/>
</dbReference>
<comment type="caution">
    <text evidence="1">The sequence shown here is derived from an EMBL/GenBank/DDBJ whole genome shotgun (WGS) entry which is preliminary data.</text>
</comment>
<protein>
    <submittedName>
        <fullName evidence="1">Uncharacterized protein</fullName>
    </submittedName>
</protein>
<keyword evidence="2" id="KW-1185">Reference proteome</keyword>
<sequence length="153" mass="16854">MQPTFIPACEAVARGVKGIQRRGGWGTLLNLLNFILRHIPSSLSPSLSLSLKILGLTTPCAASPQTPVDSSTTHFQKSSSFYPLPPAPVRLVWSKSAASDKRRSDSDRASYRRSPYLSTGPRHAFYSADSARVIFPFLLALYSRVVRTCFPRT</sequence>
<proteinExistence type="predicted"/>
<organism evidence="1 2">
    <name type="scientific">Multifurca ochricompacta</name>
    <dbReference type="NCBI Taxonomy" id="376703"/>
    <lineage>
        <taxon>Eukaryota</taxon>
        <taxon>Fungi</taxon>
        <taxon>Dikarya</taxon>
        <taxon>Basidiomycota</taxon>
        <taxon>Agaricomycotina</taxon>
        <taxon>Agaricomycetes</taxon>
        <taxon>Russulales</taxon>
        <taxon>Russulaceae</taxon>
        <taxon>Multifurca</taxon>
    </lineage>
</organism>
<dbReference type="Proteomes" id="UP001203297">
    <property type="component" value="Unassembled WGS sequence"/>
</dbReference>
<evidence type="ECO:0000313" key="2">
    <source>
        <dbReference type="Proteomes" id="UP001203297"/>
    </source>
</evidence>
<accession>A0AAD4M0Q7</accession>
<dbReference type="AlphaFoldDB" id="A0AAD4M0Q7"/>
<reference evidence="1" key="1">
    <citation type="journal article" date="2022" name="New Phytol.">
        <title>Evolutionary transition to the ectomycorrhizal habit in the genomes of a hyperdiverse lineage of mushroom-forming fungi.</title>
        <authorList>
            <person name="Looney B."/>
            <person name="Miyauchi S."/>
            <person name="Morin E."/>
            <person name="Drula E."/>
            <person name="Courty P.E."/>
            <person name="Kohler A."/>
            <person name="Kuo A."/>
            <person name="LaButti K."/>
            <person name="Pangilinan J."/>
            <person name="Lipzen A."/>
            <person name="Riley R."/>
            <person name="Andreopoulos W."/>
            <person name="He G."/>
            <person name="Johnson J."/>
            <person name="Nolan M."/>
            <person name="Tritt A."/>
            <person name="Barry K.W."/>
            <person name="Grigoriev I.V."/>
            <person name="Nagy L.G."/>
            <person name="Hibbett D."/>
            <person name="Henrissat B."/>
            <person name="Matheny P.B."/>
            <person name="Labbe J."/>
            <person name="Martin F.M."/>
        </authorList>
    </citation>
    <scope>NUCLEOTIDE SEQUENCE</scope>
    <source>
        <strain evidence="1">BPL690</strain>
    </source>
</reference>